<evidence type="ECO:0000256" key="3">
    <source>
        <dbReference type="ARBA" id="ARBA00022729"/>
    </source>
</evidence>
<dbReference type="EMBL" id="WKKC01000005">
    <property type="protein sequence ID" value="MTE02468.1"/>
    <property type="molecule type" value="Genomic_DNA"/>
</dbReference>
<dbReference type="Pfam" id="PF17966">
    <property type="entry name" value="Muc_B2"/>
    <property type="match status" value="3"/>
</dbReference>
<evidence type="ECO:0000256" key="4">
    <source>
        <dbReference type="ARBA" id="ARBA00023088"/>
    </source>
</evidence>
<dbReference type="Gene3D" id="2.60.40.4300">
    <property type="match status" value="3"/>
</dbReference>
<sequence length="553" mass="61735">MPNYLIPWHKTEVSLNAQTSVHIHYVDVHEEAKKGTTDFKPEHGKELVDQKQSYHDLAINDQYSNTLWNWESANYILATDSVHPDAIQGITTENEKHVYVYLKHNSVEDTRSKVVNQVIHYVYENGSQAAPDYNGVTLVFTQTGTRDTVTGEVVWNGEWTQTQRFESVESPTIKGYHTDRPVVEAYDIVVDNSNFDQNLDKEDTVVYVANPTEEVSRDKVVNQVIHYVYESGSQAAPDYKGVPLVFTQTGTRDTVTGEVVWDGEWTQSQRFESVASPTIKGYHTNRPVVEAYDIVVDNSNFDQNLDKEDTVVYVANPTETVSRDKVVNQVIHYVYENGSEAAPDHTSVALVFTQTGTRDTVTGEVVWDGEWTQSQRFESVDSPTIKGYHTDRPVVDAYDIVVDNSNFDQNLDKEDTVVYVADPVDPEEPKDPVDPEEPKDPVDPEEPKDPVDPEEPKDPEDPEDSKVPVQAETPTESTNDAPILPDQLSTDTTLKEVATVETKESGKVEAATTEDVSLPQTGHKHSNAGLIGLGLATIASLLGLAGTRKRKKD</sequence>
<dbReference type="InterPro" id="IPR041495">
    <property type="entry name" value="Mub_B2"/>
</dbReference>
<dbReference type="PROSITE" id="PS50847">
    <property type="entry name" value="GRAM_POS_ANCHORING"/>
    <property type="match status" value="1"/>
</dbReference>
<accession>A0A9X5AL23</accession>
<evidence type="ECO:0000256" key="2">
    <source>
        <dbReference type="ARBA" id="ARBA00022525"/>
    </source>
</evidence>
<keyword evidence="6" id="KW-0472">Membrane</keyword>
<feature type="domain" description="Gram-positive cocci surface proteins LPxTG" evidence="7">
    <location>
        <begin position="518"/>
        <end position="553"/>
    </location>
</feature>
<dbReference type="RefSeq" id="WP_155692270.1">
    <property type="nucleotide sequence ID" value="NZ_WKKC01000005.1"/>
</dbReference>
<evidence type="ECO:0000259" key="7">
    <source>
        <dbReference type="PROSITE" id="PS50847"/>
    </source>
</evidence>
<dbReference type="AlphaFoldDB" id="A0A9X5AL23"/>
<comment type="caution">
    <text evidence="8">The sequence shown here is derived from an EMBL/GenBank/DDBJ whole genome shotgun (WGS) entry which is preliminary data.</text>
</comment>
<evidence type="ECO:0000256" key="5">
    <source>
        <dbReference type="SAM" id="MobiDB-lite"/>
    </source>
</evidence>
<feature type="region of interest" description="Disordered" evidence="5">
    <location>
        <begin position="423"/>
        <end position="528"/>
    </location>
</feature>
<keyword evidence="6" id="KW-1133">Transmembrane helix</keyword>
<keyword evidence="4" id="KW-0572">Peptidoglycan-anchor</keyword>
<gene>
    <name evidence="8" type="ORF">GJU95_01565</name>
</gene>
<keyword evidence="6" id="KW-0812">Transmembrane</keyword>
<dbReference type="InterPro" id="IPR019931">
    <property type="entry name" value="LPXTG_anchor"/>
</dbReference>
<dbReference type="NCBIfam" id="TIGR01167">
    <property type="entry name" value="LPXTG_anchor"/>
    <property type="match status" value="1"/>
</dbReference>
<keyword evidence="3" id="KW-0732">Signal</keyword>
<organism evidence="8 9">
    <name type="scientific">Lactobacillus johnsonii</name>
    <dbReference type="NCBI Taxonomy" id="33959"/>
    <lineage>
        <taxon>Bacteria</taxon>
        <taxon>Bacillati</taxon>
        <taxon>Bacillota</taxon>
        <taxon>Bacilli</taxon>
        <taxon>Lactobacillales</taxon>
        <taxon>Lactobacillaceae</taxon>
        <taxon>Lactobacillus</taxon>
    </lineage>
</organism>
<evidence type="ECO:0000313" key="8">
    <source>
        <dbReference type="EMBL" id="MTE02468.1"/>
    </source>
</evidence>
<proteinExistence type="predicted"/>
<dbReference type="Proteomes" id="UP000488295">
    <property type="component" value="Unassembled WGS sequence"/>
</dbReference>
<evidence type="ECO:0000256" key="6">
    <source>
        <dbReference type="SAM" id="Phobius"/>
    </source>
</evidence>
<keyword evidence="2" id="KW-0964">Secreted</keyword>
<feature type="compositionally biased region" description="Basic and acidic residues" evidence="5">
    <location>
        <begin position="427"/>
        <end position="456"/>
    </location>
</feature>
<name>A0A9X5AL23_LACJH</name>
<reference evidence="8 9" key="1">
    <citation type="submission" date="2019-11" db="EMBL/GenBank/DDBJ databases">
        <title>Gastrointestinal microbiota of Peromyscus leucopus.</title>
        <authorList>
            <person name="Milovic A."/>
            <person name="Bassam K."/>
            <person name="Barbour A.G."/>
        </authorList>
    </citation>
    <scope>NUCLEOTIDE SEQUENCE [LARGE SCALE GENOMIC DNA]</scope>
    <source>
        <strain evidence="8 9">LL8</strain>
    </source>
</reference>
<dbReference type="Pfam" id="PF00746">
    <property type="entry name" value="Gram_pos_anchor"/>
    <property type="match status" value="1"/>
</dbReference>
<protein>
    <submittedName>
        <fullName evidence="8">LPXTG cell wall anchor domain-containing protein</fullName>
    </submittedName>
</protein>
<evidence type="ECO:0000256" key="1">
    <source>
        <dbReference type="ARBA" id="ARBA00022512"/>
    </source>
</evidence>
<keyword evidence="1" id="KW-0134">Cell wall</keyword>
<feature type="transmembrane region" description="Helical" evidence="6">
    <location>
        <begin position="528"/>
        <end position="547"/>
    </location>
</feature>
<evidence type="ECO:0000313" key="9">
    <source>
        <dbReference type="Proteomes" id="UP000488295"/>
    </source>
</evidence>